<proteinExistence type="inferred from homology"/>
<protein>
    <submittedName>
        <fullName evidence="9">Sugar ABC transporter permease</fullName>
    </submittedName>
</protein>
<dbReference type="CDD" id="cd06261">
    <property type="entry name" value="TM_PBP2"/>
    <property type="match status" value="1"/>
</dbReference>
<dbReference type="AlphaFoldDB" id="A0A2V5K9X7"/>
<feature type="transmembrane region" description="Helical" evidence="7">
    <location>
        <begin position="12"/>
        <end position="38"/>
    </location>
</feature>
<dbReference type="EMBL" id="QJVJ01000004">
    <property type="protein sequence ID" value="PYI54854.1"/>
    <property type="molecule type" value="Genomic_DNA"/>
</dbReference>
<feature type="transmembrane region" description="Helical" evidence="7">
    <location>
        <begin position="141"/>
        <end position="161"/>
    </location>
</feature>
<feature type="transmembrane region" description="Helical" evidence="7">
    <location>
        <begin position="260"/>
        <end position="279"/>
    </location>
</feature>
<dbReference type="OrthoDB" id="9810086at2"/>
<organism evidence="9 10">
    <name type="scientific">Paenibacillus flagellatus</name>
    <dbReference type="NCBI Taxonomy" id="2211139"/>
    <lineage>
        <taxon>Bacteria</taxon>
        <taxon>Bacillati</taxon>
        <taxon>Bacillota</taxon>
        <taxon>Bacilli</taxon>
        <taxon>Bacillales</taxon>
        <taxon>Paenibacillaceae</taxon>
        <taxon>Paenibacillus</taxon>
    </lineage>
</organism>
<keyword evidence="6 7" id="KW-0472">Membrane</keyword>
<gene>
    <name evidence="9" type="ORF">DLM86_09895</name>
</gene>
<keyword evidence="4 7" id="KW-0812">Transmembrane</keyword>
<accession>A0A2V5K9X7</accession>
<dbReference type="GO" id="GO:0005886">
    <property type="term" value="C:plasma membrane"/>
    <property type="evidence" value="ECO:0007669"/>
    <property type="project" value="UniProtKB-SubCell"/>
</dbReference>
<evidence type="ECO:0000313" key="10">
    <source>
        <dbReference type="Proteomes" id="UP000247476"/>
    </source>
</evidence>
<comment type="caution">
    <text evidence="9">The sequence shown here is derived from an EMBL/GenBank/DDBJ whole genome shotgun (WGS) entry which is preliminary data.</text>
</comment>
<evidence type="ECO:0000313" key="9">
    <source>
        <dbReference type="EMBL" id="PYI54854.1"/>
    </source>
</evidence>
<dbReference type="SUPFAM" id="SSF161098">
    <property type="entry name" value="MetI-like"/>
    <property type="match status" value="1"/>
</dbReference>
<keyword evidence="10" id="KW-1185">Reference proteome</keyword>
<reference evidence="9 10" key="1">
    <citation type="submission" date="2018-05" db="EMBL/GenBank/DDBJ databases">
        <title>Paenibacillus flagellatus sp. nov., isolated from selenium mineral soil.</title>
        <authorList>
            <person name="Dai X."/>
        </authorList>
    </citation>
    <scope>NUCLEOTIDE SEQUENCE [LARGE SCALE GENOMIC DNA]</scope>
    <source>
        <strain evidence="9 10">DXL2</strain>
    </source>
</reference>
<dbReference type="Gene3D" id="1.10.3720.10">
    <property type="entry name" value="MetI-like"/>
    <property type="match status" value="1"/>
</dbReference>
<dbReference type="Pfam" id="PF00528">
    <property type="entry name" value="BPD_transp_1"/>
    <property type="match status" value="1"/>
</dbReference>
<dbReference type="Proteomes" id="UP000247476">
    <property type="component" value="Unassembled WGS sequence"/>
</dbReference>
<comment type="subcellular location">
    <subcellularLocation>
        <location evidence="1 7">Cell membrane</location>
        <topology evidence="1 7">Multi-pass membrane protein</topology>
    </subcellularLocation>
</comment>
<comment type="similarity">
    <text evidence="7">Belongs to the binding-protein-dependent transport system permease family.</text>
</comment>
<dbReference type="InterPro" id="IPR000515">
    <property type="entry name" value="MetI-like"/>
</dbReference>
<keyword evidence="2 7" id="KW-0813">Transport</keyword>
<evidence type="ECO:0000256" key="4">
    <source>
        <dbReference type="ARBA" id="ARBA00022692"/>
    </source>
</evidence>
<evidence type="ECO:0000259" key="8">
    <source>
        <dbReference type="PROSITE" id="PS50928"/>
    </source>
</evidence>
<feature type="transmembrane region" description="Helical" evidence="7">
    <location>
        <begin position="109"/>
        <end position="129"/>
    </location>
</feature>
<feature type="transmembrane region" description="Helical" evidence="7">
    <location>
        <begin position="184"/>
        <end position="205"/>
    </location>
</feature>
<dbReference type="GO" id="GO:0055085">
    <property type="term" value="P:transmembrane transport"/>
    <property type="evidence" value="ECO:0007669"/>
    <property type="project" value="InterPro"/>
</dbReference>
<evidence type="ECO:0000256" key="1">
    <source>
        <dbReference type="ARBA" id="ARBA00004651"/>
    </source>
</evidence>
<name>A0A2V5K9X7_9BACL</name>
<evidence type="ECO:0000256" key="6">
    <source>
        <dbReference type="ARBA" id="ARBA00023136"/>
    </source>
</evidence>
<keyword evidence="3" id="KW-1003">Cell membrane</keyword>
<dbReference type="PANTHER" id="PTHR43744">
    <property type="entry name" value="ABC TRANSPORTER PERMEASE PROTEIN MG189-RELATED-RELATED"/>
    <property type="match status" value="1"/>
</dbReference>
<dbReference type="PROSITE" id="PS50928">
    <property type="entry name" value="ABC_TM1"/>
    <property type="match status" value="1"/>
</dbReference>
<dbReference type="RefSeq" id="WP_110839849.1">
    <property type="nucleotide sequence ID" value="NZ_QJVJ01000004.1"/>
</dbReference>
<evidence type="ECO:0000256" key="2">
    <source>
        <dbReference type="ARBA" id="ARBA00022448"/>
    </source>
</evidence>
<dbReference type="PANTHER" id="PTHR43744:SF9">
    <property type="entry name" value="POLYGALACTURONAN_RHAMNOGALACTURONAN TRANSPORT SYSTEM PERMEASE PROTEIN YTCP"/>
    <property type="match status" value="1"/>
</dbReference>
<dbReference type="InterPro" id="IPR035906">
    <property type="entry name" value="MetI-like_sf"/>
</dbReference>
<feature type="domain" description="ABC transmembrane type-1" evidence="8">
    <location>
        <begin position="74"/>
        <end position="276"/>
    </location>
</feature>
<sequence length="294" mass="32872">MVKQSFGDKLFGFVVHALLVLVLIAVLYPLLFVAVASISDPGKVVNGEIWLWPEDITFRGYEKVFRNGDILNGYANTIVYTLLGTAVNLVLTVCAAYPLSRKELYGRGVVTALFVFTMFFSGGLIPTYLLVKKLGMVNTMWALIIPNAVAVWNIVIMRTFFQQSVPAEIQESAYMDGCSNVQTLLRIVLPLSLPILAVMTLFYSVAHWNSFFGALIYLTDRDKYPLQLILREILIQSNMKDMVETSEESLAKSVMEAESIKYAVIIIANLPVLMLYPFLQRYFVKGLVIGAVKG</sequence>
<feature type="transmembrane region" description="Helical" evidence="7">
    <location>
        <begin position="78"/>
        <end position="97"/>
    </location>
</feature>
<evidence type="ECO:0000256" key="5">
    <source>
        <dbReference type="ARBA" id="ARBA00022989"/>
    </source>
</evidence>
<keyword evidence="5 7" id="KW-1133">Transmembrane helix</keyword>
<evidence type="ECO:0000256" key="7">
    <source>
        <dbReference type="RuleBase" id="RU363032"/>
    </source>
</evidence>
<evidence type="ECO:0000256" key="3">
    <source>
        <dbReference type="ARBA" id="ARBA00022475"/>
    </source>
</evidence>